<evidence type="ECO:0000313" key="2">
    <source>
        <dbReference type="EMBL" id="MBJ3785671.1"/>
    </source>
</evidence>
<accession>A0A934MMG0</accession>
<keyword evidence="3" id="KW-1185">Reference proteome</keyword>
<comment type="caution">
    <text evidence="2">The sequence shown here is derived from an EMBL/GenBank/DDBJ whole genome shotgun (WGS) entry which is preliminary data.</text>
</comment>
<organism evidence="2 3">
    <name type="scientific">Devosia sediminis</name>
    <dbReference type="NCBI Taxonomy" id="2798801"/>
    <lineage>
        <taxon>Bacteria</taxon>
        <taxon>Pseudomonadati</taxon>
        <taxon>Pseudomonadota</taxon>
        <taxon>Alphaproteobacteria</taxon>
        <taxon>Hyphomicrobiales</taxon>
        <taxon>Devosiaceae</taxon>
        <taxon>Devosia</taxon>
    </lineage>
</organism>
<sequence>MVWELVAIWAIVGATFWWFLRDERRRLGLDRLAEQARVFATGPQWRHGAPPLRREPSEPASRDLTDVQRRFLEELRRQRQR</sequence>
<protein>
    <submittedName>
        <fullName evidence="2">Uncharacterized protein</fullName>
    </submittedName>
</protein>
<keyword evidence="1" id="KW-0472">Membrane</keyword>
<gene>
    <name evidence="2" type="ORF">JEQ47_13170</name>
</gene>
<dbReference type="RefSeq" id="WP_198876906.1">
    <property type="nucleotide sequence ID" value="NZ_JAEKMH010000003.1"/>
</dbReference>
<proteinExistence type="predicted"/>
<dbReference type="Proteomes" id="UP000602124">
    <property type="component" value="Unassembled WGS sequence"/>
</dbReference>
<evidence type="ECO:0000313" key="3">
    <source>
        <dbReference type="Proteomes" id="UP000602124"/>
    </source>
</evidence>
<dbReference type="EMBL" id="JAEKMH010000003">
    <property type="protein sequence ID" value="MBJ3785671.1"/>
    <property type="molecule type" value="Genomic_DNA"/>
</dbReference>
<dbReference type="AlphaFoldDB" id="A0A934MMG0"/>
<evidence type="ECO:0000256" key="1">
    <source>
        <dbReference type="SAM" id="Phobius"/>
    </source>
</evidence>
<feature type="transmembrane region" description="Helical" evidence="1">
    <location>
        <begin position="6"/>
        <end position="21"/>
    </location>
</feature>
<name>A0A934MMG0_9HYPH</name>
<keyword evidence="1" id="KW-1133">Transmembrane helix</keyword>
<reference evidence="2" key="1">
    <citation type="submission" date="2020-12" db="EMBL/GenBank/DDBJ databases">
        <title>Devosia sp. MSA67 isolated from Mo River.</title>
        <authorList>
            <person name="Ma F."/>
            <person name="Zi Z."/>
        </authorList>
    </citation>
    <scope>NUCLEOTIDE SEQUENCE</scope>
    <source>
        <strain evidence="2">MSA67</strain>
    </source>
</reference>
<keyword evidence="1" id="KW-0812">Transmembrane</keyword>